<keyword evidence="2" id="KW-1185">Reference proteome</keyword>
<accession>A0A7X3FK34</accession>
<dbReference type="OrthoDB" id="2615015at2"/>
<comment type="caution">
    <text evidence="1">The sequence shown here is derived from an EMBL/GenBank/DDBJ whole genome shotgun (WGS) entry which is preliminary data.</text>
</comment>
<proteinExistence type="predicted"/>
<evidence type="ECO:0000313" key="2">
    <source>
        <dbReference type="Proteomes" id="UP000490800"/>
    </source>
</evidence>
<gene>
    <name evidence="1" type="ORF">EDM21_17020</name>
</gene>
<organism evidence="1 2">
    <name type="scientific">Paenibacillus lutrae</name>
    <dbReference type="NCBI Taxonomy" id="2078573"/>
    <lineage>
        <taxon>Bacteria</taxon>
        <taxon>Bacillati</taxon>
        <taxon>Bacillota</taxon>
        <taxon>Bacilli</taxon>
        <taxon>Bacillales</taxon>
        <taxon>Paenibacillaceae</taxon>
        <taxon>Paenibacillus</taxon>
    </lineage>
</organism>
<dbReference type="Proteomes" id="UP000490800">
    <property type="component" value="Unassembled WGS sequence"/>
</dbReference>
<evidence type="ECO:0000313" key="1">
    <source>
        <dbReference type="EMBL" id="MVP01201.1"/>
    </source>
</evidence>
<dbReference type="RefSeq" id="WP_068774879.1">
    <property type="nucleotide sequence ID" value="NZ_RHLK01000010.1"/>
</dbReference>
<sequence>MEWNFLFRVDHLNQKGEERNLKGLVFTEGKNPPSVNDIQSFLKECGFNVKVKDMNQLIFIDDNPQDPVQIRIVKMGNEQAEHHDAELRYLLEQFRRT</sequence>
<dbReference type="EMBL" id="RHLK01000010">
    <property type="protein sequence ID" value="MVP01201.1"/>
    <property type="molecule type" value="Genomic_DNA"/>
</dbReference>
<name>A0A7X3FK34_9BACL</name>
<dbReference type="AlphaFoldDB" id="A0A7X3FK34"/>
<reference evidence="1 2" key="1">
    <citation type="journal article" date="2019" name="Microorganisms">
        <title>Paenibacillus lutrae sp. nov., A Chitinolytic Species Isolated from A River Otter in Castril Natural Park, Granada, Spain.</title>
        <authorList>
            <person name="Rodriguez M."/>
            <person name="Reina J.C."/>
            <person name="Bejar V."/>
            <person name="Llamas I."/>
        </authorList>
    </citation>
    <scope>NUCLEOTIDE SEQUENCE [LARGE SCALE GENOMIC DNA]</scope>
    <source>
        <strain evidence="1 2">N10</strain>
    </source>
</reference>
<protein>
    <submittedName>
        <fullName evidence="1">Uncharacterized protein</fullName>
    </submittedName>
</protein>